<gene>
    <name evidence="1" type="ORF">BXT84_00590</name>
</gene>
<protein>
    <recommendedName>
        <fullName evidence="3">Zinc-binding domain-containing protein</fullName>
    </recommendedName>
</protein>
<accession>A0ABN5GZ49</accession>
<keyword evidence="2" id="KW-1185">Reference proteome</keyword>
<evidence type="ECO:0000313" key="2">
    <source>
        <dbReference type="Proteomes" id="UP000325292"/>
    </source>
</evidence>
<organism evidence="1 2">
    <name type="scientific">Sulfobacillus thermotolerans</name>
    <dbReference type="NCBI Taxonomy" id="338644"/>
    <lineage>
        <taxon>Bacteria</taxon>
        <taxon>Bacillati</taxon>
        <taxon>Bacillota</taxon>
        <taxon>Clostridia</taxon>
        <taxon>Eubacteriales</taxon>
        <taxon>Clostridiales Family XVII. Incertae Sedis</taxon>
        <taxon>Sulfobacillus</taxon>
    </lineage>
</organism>
<name>A0ABN5GZ49_9FIRM</name>
<proteinExistence type="predicted"/>
<evidence type="ECO:0008006" key="3">
    <source>
        <dbReference type="Google" id="ProtNLM"/>
    </source>
</evidence>
<reference evidence="1 2" key="1">
    <citation type="journal article" date="2019" name="Sci. Rep.">
        <title>Sulfobacillus thermotolerans: new insights into resistance and metabolic capacities of acidophilic chemolithotrophs.</title>
        <authorList>
            <person name="Panyushkina A.E."/>
            <person name="Babenko V.V."/>
            <person name="Nikitina A.S."/>
            <person name="Selezneva O.V."/>
            <person name="Tsaplina I.A."/>
            <person name="Letarova M.A."/>
            <person name="Kostryukova E.S."/>
            <person name="Letarov A.V."/>
        </authorList>
    </citation>
    <scope>NUCLEOTIDE SEQUENCE [LARGE SCALE GENOMIC DNA]</scope>
    <source>
        <strain evidence="1 2">Kr1</strain>
    </source>
</reference>
<dbReference type="Proteomes" id="UP000325292">
    <property type="component" value="Chromosome"/>
</dbReference>
<dbReference type="EMBL" id="CP019454">
    <property type="protein sequence ID" value="AUW92633.1"/>
    <property type="molecule type" value="Genomic_DNA"/>
</dbReference>
<sequence length="105" mass="12409">MAKAPDMVVDDRMKPIREYCTCPACQVVWAHKEWGTYRDNEREAKRRYGGRITCPECGAISEPATKENAKWWRRMFTNWRVLVKESVKTPDPFTAHPHRDEGRDR</sequence>
<evidence type="ECO:0000313" key="1">
    <source>
        <dbReference type="EMBL" id="AUW92633.1"/>
    </source>
</evidence>